<dbReference type="GO" id="GO:0000151">
    <property type="term" value="C:ubiquitin ligase complex"/>
    <property type="evidence" value="ECO:0007669"/>
    <property type="project" value="TreeGrafter"/>
</dbReference>
<evidence type="ECO:0000259" key="3">
    <source>
        <dbReference type="PROSITE" id="PS51229"/>
    </source>
</evidence>
<reference evidence="4 5" key="1">
    <citation type="submission" date="2015-12" db="EMBL/GenBank/DDBJ databases">
        <title>Draft genome sequence of Moniliophthora roreri, the causal agent of frosty pod rot of cacao.</title>
        <authorList>
            <person name="Aime M.C."/>
            <person name="Diaz-Valderrama J.R."/>
            <person name="Kijpornyongpan T."/>
            <person name="Phillips-Mora W."/>
        </authorList>
    </citation>
    <scope>NUCLEOTIDE SEQUENCE [LARGE SCALE GENOMIC DNA]</scope>
    <source>
        <strain evidence="4 5">MCA 2952</strain>
    </source>
</reference>
<dbReference type="InterPro" id="IPR014764">
    <property type="entry name" value="DCN-prot"/>
</dbReference>
<gene>
    <name evidence="4" type="ORF">WG66_12344</name>
</gene>
<dbReference type="eggNOG" id="KOG3077">
    <property type="taxonomic scope" value="Eukaryota"/>
</dbReference>
<dbReference type="Pfam" id="PF03556">
    <property type="entry name" value="Cullin_binding"/>
    <property type="match status" value="1"/>
</dbReference>
<dbReference type="GO" id="GO:0045116">
    <property type="term" value="P:protein neddylation"/>
    <property type="evidence" value="ECO:0007669"/>
    <property type="project" value="TreeGrafter"/>
</dbReference>
<dbReference type="PROSITE" id="PS51229">
    <property type="entry name" value="DCUN1"/>
    <property type="match status" value="1"/>
</dbReference>
<feature type="region of interest" description="Disordered" evidence="2">
    <location>
        <begin position="38"/>
        <end position="59"/>
    </location>
</feature>
<evidence type="ECO:0000313" key="4">
    <source>
        <dbReference type="EMBL" id="KTB35084.1"/>
    </source>
</evidence>
<dbReference type="InterPro" id="IPR042460">
    <property type="entry name" value="DCN1-like_PONY"/>
</dbReference>
<dbReference type="GO" id="GO:0032182">
    <property type="term" value="F:ubiquitin-like protein binding"/>
    <property type="evidence" value="ECO:0007669"/>
    <property type="project" value="TreeGrafter"/>
</dbReference>
<dbReference type="AlphaFoldDB" id="A0A0W0FFG9"/>
<comment type="caution">
    <text evidence="4">The sequence shown here is derived from an EMBL/GenBank/DDBJ whole genome shotgun (WGS) entry which is preliminary data.</text>
</comment>
<dbReference type="Proteomes" id="UP000054988">
    <property type="component" value="Unassembled WGS sequence"/>
</dbReference>
<organism evidence="4 5">
    <name type="scientific">Moniliophthora roreri</name>
    <name type="common">Frosty pod rot fungus</name>
    <name type="synonym">Monilia roreri</name>
    <dbReference type="NCBI Taxonomy" id="221103"/>
    <lineage>
        <taxon>Eukaryota</taxon>
        <taxon>Fungi</taxon>
        <taxon>Dikarya</taxon>
        <taxon>Basidiomycota</taxon>
        <taxon>Agaricomycotina</taxon>
        <taxon>Agaricomycetes</taxon>
        <taxon>Agaricomycetidae</taxon>
        <taxon>Agaricales</taxon>
        <taxon>Marasmiineae</taxon>
        <taxon>Marasmiaceae</taxon>
        <taxon>Moniliophthora</taxon>
    </lineage>
</organism>
<evidence type="ECO:0000256" key="2">
    <source>
        <dbReference type="SAM" id="MobiDB-lite"/>
    </source>
</evidence>
<comment type="function">
    <text evidence="1">Neddylation of cullins play an essential role in the regulation of SCF-type complexes activity.</text>
</comment>
<name>A0A0W0FFG9_MONRR</name>
<proteinExistence type="predicted"/>
<dbReference type="PANTHER" id="PTHR12281:SF31">
    <property type="entry name" value="DCN1-LIKE PROTEIN 3"/>
    <property type="match status" value="1"/>
</dbReference>
<dbReference type="Pfam" id="PF14555">
    <property type="entry name" value="UBA_4"/>
    <property type="match status" value="1"/>
</dbReference>
<dbReference type="InterPro" id="IPR005176">
    <property type="entry name" value="PONY_dom"/>
</dbReference>
<dbReference type="Gene3D" id="1.10.238.10">
    <property type="entry name" value="EF-hand"/>
    <property type="match status" value="1"/>
</dbReference>
<dbReference type="GO" id="GO:0097602">
    <property type="term" value="F:cullin family protein binding"/>
    <property type="evidence" value="ECO:0007669"/>
    <property type="project" value="TreeGrafter"/>
</dbReference>
<sequence>MDSNIAQFVAVTGVTPQTAKKFLTHHKRLDIAINAYFNDPTPPSSTPTPSTPSRAPSTSKLNTLFDTYADSENKNLIGTDGTIKLCNDLGVDPEDVVLLAVAYELKSPRMAEWERKGWVDGLKALGVDSIPALTQTLPTLRQKLSSSPDYFRKIYTHTFSFGLSEGQRSLPIDTALAFWNLLLPVGLHGGALKRVDKDGDMDMSGSGGGWTDRHTELWTEFLSVKKVRGVSKDTWGMFLDFVLSTDSMFSNYDTEEAWPSTIDDFVIWARERLLT</sequence>
<feature type="domain" description="DCUN1" evidence="3">
    <location>
        <begin position="56"/>
        <end position="270"/>
    </location>
</feature>
<evidence type="ECO:0000256" key="1">
    <source>
        <dbReference type="RuleBase" id="RU410713"/>
    </source>
</evidence>
<evidence type="ECO:0000313" key="5">
    <source>
        <dbReference type="Proteomes" id="UP000054988"/>
    </source>
</evidence>
<dbReference type="PANTHER" id="PTHR12281">
    <property type="entry name" value="RP42 RELATED"/>
    <property type="match status" value="1"/>
</dbReference>
<dbReference type="Gene3D" id="1.10.238.200">
    <property type="entry name" value="Cullin, PONY binding domain"/>
    <property type="match status" value="1"/>
</dbReference>
<dbReference type="Gene3D" id="1.10.8.10">
    <property type="entry name" value="DNA helicase RuvA subunit, C-terminal domain"/>
    <property type="match status" value="1"/>
</dbReference>
<accession>A0A0W0FFG9</accession>
<dbReference type="GO" id="GO:0031624">
    <property type="term" value="F:ubiquitin conjugating enzyme binding"/>
    <property type="evidence" value="ECO:0007669"/>
    <property type="project" value="TreeGrafter"/>
</dbReference>
<protein>
    <recommendedName>
        <fullName evidence="1">Defective in cullin neddylation protein</fullName>
    </recommendedName>
</protein>
<dbReference type="EMBL" id="LATX01002018">
    <property type="protein sequence ID" value="KTB35084.1"/>
    <property type="molecule type" value="Genomic_DNA"/>
</dbReference>
<feature type="compositionally biased region" description="Pro residues" evidence="2">
    <location>
        <begin position="40"/>
        <end position="50"/>
    </location>
</feature>